<protein>
    <submittedName>
        <fullName evidence="3">IS5/IS1182 family transposase</fullName>
    </submittedName>
</protein>
<dbReference type="NCBIfam" id="NF033580">
    <property type="entry name" value="transpos_IS5_3"/>
    <property type="match status" value="1"/>
</dbReference>
<sequence>MYGLRTRYSTDLSDPEWEILHPLVPAVKPGGRPAKHTRREILNALAYWLRAGCAWRLLPHDLPPWQTVYHYWRCWQQEGVWERMLTVLRECERVQLGRDPTPSAAVVDSQSVRASERGGLHGYDGGKKVSGIKRHLLVDTRGTVLVTCVSPASVGDRDGAVVLFSQAADTFPRLRHVWADQGYRGADFHAWAREATGITVEIVQRRDGGFRSTWARAGAPPPAVPQFAVIPRRWVVERTFAWLGRCRRLSKDYEYLRVCSENAIYLAMAMLLVRRLAKEAR</sequence>
<dbReference type="GO" id="GO:0003677">
    <property type="term" value="F:DNA binding"/>
    <property type="evidence" value="ECO:0007669"/>
    <property type="project" value="InterPro"/>
</dbReference>
<accession>A0A2I0SN36</accession>
<dbReference type="InterPro" id="IPR025161">
    <property type="entry name" value="IS402-like_dom"/>
</dbReference>
<evidence type="ECO:0000259" key="1">
    <source>
        <dbReference type="Pfam" id="PF01609"/>
    </source>
</evidence>
<dbReference type="GO" id="GO:0004803">
    <property type="term" value="F:transposase activity"/>
    <property type="evidence" value="ECO:0007669"/>
    <property type="project" value="InterPro"/>
</dbReference>
<dbReference type="GO" id="GO:0006313">
    <property type="term" value="P:DNA transposition"/>
    <property type="evidence" value="ECO:0007669"/>
    <property type="project" value="InterPro"/>
</dbReference>
<dbReference type="Proteomes" id="UP000236178">
    <property type="component" value="Unassembled WGS sequence"/>
</dbReference>
<dbReference type="PANTHER" id="PTHR30007">
    <property type="entry name" value="PHP DOMAIN PROTEIN"/>
    <property type="match status" value="1"/>
</dbReference>
<dbReference type="EMBL" id="PJOS01000036">
    <property type="protein sequence ID" value="PKT71304.1"/>
    <property type="molecule type" value="Genomic_DNA"/>
</dbReference>
<evidence type="ECO:0000313" key="3">
    <source>
        <dbReference type="EMBL" id="PKT71304.1"/>
    </source>
</evidence>
<proteinExistence type="predicted"/>
<organism evidence="3 4">
    <name type="scientific">Streptomyces populi</name>
    <dbReference type="NCBI Taxonomy" id="2058924"/>
    <lineage>
        <taxon>Bacteria</taxon>
        <taxon>Bacillati</taxon>
        <taxon>Actinomycetota</taxon>
        <taxon>Actinomycetes</taxon>
        <taxon>Kitasatosporales</taxon>
        <taxon>Streptomycetaceae</taxon>
        <taxon>Streptomyces</taxon>
    </lineage>
</organism>
<reference evidence="3 4" key="1">
    <citation type="submission" date="2017-12" db="EMBL/GenBank/DDBJ databases">
        <title>Streptomyces populusis sp. nov., a novel endophytic actinobacterium isolated from stems of Populus adenopoda Maxim.</title>
        <authorList>
            <person name="Wang Z."/>
        </authorList>
    </citation>
    <scope>NUCLEOTIDE SEQUENCE [LARGE SCALE GENOMIC DNA]</scope>
    <source>
        <strain evidence="3 4">A249</strain>
    </source>
</reference>
<dbReference type="PANTHER" id="PTHR30007:SF0">
    <property type="entry name" value="TRANSPOSASE"/>
    <property type="match status" value="1"/>
</dbReference>
<evidence type="ECO:0000259" key="2">
    <source>
        <dbReference type="Pfam" id="PF13340"/>
    </source>
</evidence>
<comment type="caution">
    <text evidence="3">The sequence shown here is derived from an EMBL/GenBank/DDBJ whole genome shotgun (WGS) entry which is preliminary data.</text>
</comment>
<feature type="domain" description="Transposase IS4-like" evidence="1">
    <location>
        <begin position="101"/>
        <end position="272"/>
    </location>
</feature>
<keyword evidence="4" id="KW-1185">Reference proteome</keyword>
<dbReference type="AlphaFoldDB" id="A0A2I0SN36"/>
<name>A0A2I0SN36_9ACTN</name>
<dbReference type="Pfam" id="PF01609">
    <property type="entry name" value="DDE_Tnp_1"/>
    <property type="match status" value="1"/>
</dbReference>
<evidence type="ECO:0000313" key="4">
    <source>
        <dbReference type="Proteomes" id="UP000236178"/>
    </source>
</evidence>
<gene>
    <name evidence="3" type="ORF">CW362_19840</name>
</gene>
<feature type="domain" description="Insertion element IS402-like" evidence="2">
    <location>
        <begin position="12"/>
        <end position="84"/>
    </location>
</feature>
<dbReference type="RefSeq" id="WP_103550844.1">
    <property type="nucleotide sequence ID" value="NZ_JBHJSK010000008.1"/>
</dbReference>
<dbReference type="InterPro" id="IPR002559">
    <property type="entry name" value="Transposase_11"/>
</dbReference>
<dbReference type="Pfam" id="PF13340">
    <property type="entry name" value="DUF4096"/>
    <property type="match status" value="1"/>
</dbReference>
<dbReference type="OrthoDB" id="3542657at2"/>